<dbReference type="AlphaFoldDB" id="F3NDY3"/>
<organism evidence="1 2">
    <name type="scientific">Streptomyces griseoaurantiacus M045</name>
    <dbReference type="NCBI Taxonomy" id="996637"/>
    <lineage>
        <taxon>Bacteria</taxon>
        <taxon>Bacillati</taxon>
        <taxon>Actinomycetota</taxon>
        <taxon>Actinomycetes</taxon>
        <taxon>Kitasatosporales</taxon>
        <taxon>Streptomycetaceae</taxon>
        <taxon>Streptomyces</taxon>
        <taxon>Streptomyces aurantiacus group</taxon>
    </lineage>
</organism>
<dbReference type="InterPro" id="IPR027417">
    <property type="entry name" value="P-loop_NTPase"/>
</dbReference>
<dbReference type="Pfam" id="PF13671">
    <property type="entry name" value="AAA_33"/>
    <property type="match status" value="1"/>
</dbReference>
<accession>F3NDY3</accession>
<evidence type="ECO:0000313" key="1">
    <source>
        <dbReference type="EMBL" id="EGG48411.1"/>
    </source>
</evidence>
<dbReference type="eggNOG" id="COG0237">
    <property type="taxonomic scope" value="Bacteria"/>
</dbReference>
<dbReference type="STRING" id="996637.SGM_1347"/>
<gene>
    <name evidence="1" type="ORF">SGM_1347</name>
</gene>
<dbReference type="EMBL" id="AEYX01000024">
    <property type="protein sequence ID" value="EGG48411.1"/>
    <property type="molecule type" value="Genomic_DNA"/>
</dbReference>
<dbReference type="SUPFAM" id="SSF52540">
    <property type="entry name" value="P-loop containing nucleoside triphosphate hydrolases"/>
    <property type="match status" value="1"/>
</dbReference>
<name>F3NDY3_9ACTN</name>
<sequence length="201" mass="22244">MTISTAETSQLTLALVAGYAGSGKSEAGKLLAAATGWAMLDKDTLSRPITERLLQAMGGDPDDRHSSAYLEHVRPLEYECLMKAAWENLECGISVVVVAPFLAEAADTQWTGRVARKCRRLGARFEALWVDSDLESMREHLISRNASRDTWKLAHWSSYVDGIDLDLRPVVPHHVIDNRVTASRPLAEQLESVAQMLREDA</sequence>
<dbReference type="Gene3D" id="3.40.50.300">
    <property type="entry name" value="P-loop containing nucleotide triphosphate hydrolases"/>
    <property type="match status" value="1"/>
</dbReference>
<keyword evidence="2" id="KW-1185">Reference proteome</keyword>
<dbReference type="RefSeq" id="WP_006138946.1">
    <property type="nucleotide sequence ID" value="NZ_AEYX01000024.1"/>
</dbReference>
<dbReference type="Proteomes" id="UP000003022">
    <property type="component" value="Unassembled WGS sequence"/>
</dbReference>
<comment type="caution">
    <text evidence="1">The sequence shown here is derived from an EMBL/GenBank/DDBJ whole genome shotgun (WGS) entry which is preliminary data.</text>
</comment>
<evidence type="ECO:0000313" key="2">
    <source>
        <dbReference type="Proteomes" id="UP000003022"/>
    </source>
</evidence>
<protein>
    <submittedName>
        <fullName evidence="1">Putative P-loop ATPase</fullName>
    </submittedName>
</protein>
<reference evidence="1 2" key="1">
    <citation type="journal article" date="2011" name="J. Bacteriol.">
        <title>Draft genome sequence of the marine bacterium Streptomyces griseoaurantiacus M045, which produces novel manumycin-type antibiotics with a pABA core component.</title>
        <authorList>
            <person name="Li F."/>
            <person name="Jiang P."/>
            <person name="Zheng H."/>
            <person name="Wang S."/>
            <person name="Zhao G."/>
            <person name="Qin S."/>
            <person name="Liu Z."/>
        </authorList>
    </citation>
    <scope>NUCLEOTIDE SEQUENCE [LARGE SCALE GENOMIC DNA]</scope>
    <source>
        <strain evidence="1 2">M045</strain>
    </source>
</reference>
<proteinExistence type="predicted"/>